<dbReference type="Proteomes" id="UP000204551">
    <property type="component" value="Chromosome"/>
</dbReference>
<dbReference type="Gene3D" id="3.40.50.2000">
    <property type="entry name" value="Glycogen Phosphorylase B"/>
    <property type="match status" value="1"/>
</dbReference>
<accession>A0A221UZB0</accession>
<proteinExistence type="predicted"/>
<dbReference type="RefSeq" id="WP_093979117.1">
    <property type="nucleotide sequence ID" value="NZ_CP022515.1"/>
</dbReference>
<dbReference type="AlphaFoldDB" id="A0A221UZB0"/>
<organism evidence="1 2">
    <name type="scientific">Arenibacter algicola</name>
    <dbReference type="NCBI Taxonomy" id="616991"/>
    <lineage>
        <taxon>Bacteria</taxon>
        <taxon>Pseudomonadati</taxon>
        <taxon>Bacteroidota</taxon>
        <taxon>Flavobacteriia</taxon>
        <taxon>Flavobacteriales</taxon>
        <taxon>Flavobacteriaceae</taxon>
        <taxon>Arenibacter</taxon>
    </lineage>
</organism>
<dbReference type="EMBL" id="CP022515">
    <property type="protein sequence ID" value="ASO06684.1"/>
    <property type="molecule type" value="Genomic_DNA"/>
</dbReference>
<sequence>MDNLKKQRLIVLAQSLEQPRVVKRIIKMSEKYGSVHVYGFLRDIKNVGNHHLLKNHPKIEVVIVQEIEDKKYFKRFLGLCKLLFLVYNVFGFKKKEVYVFGLDLRLLSFFIIRSNITYEISDIMWLYLNKPKRTLLEYIDKNLAKLSSKVVFTSFEFYNRYYKGYVAKENIYIEENKLETYGMVRPLDKLLTDRIRIAYVGAFRYNDIIKDLIEIVISDRSITLNFHGDGYPETLSMIKRASNENSNIFFHGAFKNPDDLQGIYSENNLNFVVYQNTLENEQVAMPNKYYESGFFNVPIVCASNTYVGRRSVENGIGWMVDTDQDSMSKFLKNLKVEDLLQKHKHIKKLPKDMFAILN</sequence>
<reference evidence="1 2" key="1">
    <citation type="submission" date="2017-07" db="EMBL/GenBank/DDBJ databases">
        <title>Genome Sequence of Arenibacter algicola Strain SMS7 Isolated from a culture of the Diatom Skeletonema marinoi.</title>
        <authorList>
            <person name="Topel M."/>
            <person name="Pinder M.I.M."/>
            <person name="Johansson O.N."/>
            <person name="Kourtchenko O."/>
            <person name="Godhe A."/>
            <person name="Clarke A.K."/>
        </authorList>
    </citation>
    <scope>NUCLEOTIDE SEQUENCE [LARGE SCALE GENOMIC DNA]</scope>
    <source>
        <strain evidence="1 2">SMS7</strain>
    </source>
</reference>
<name>A0A221UZB0_9FLAO</name>
<gene>
    <name evidence="1" type="ORF">AREALGSMS7_03259</name>
</gene>
<dbReference type="SUPFAM" id="SSF53756">
    <property type="entry name" value="UDP-Glycosyltransferase/glycogen phosphorylase"/>
    <property type="match status" value="1"/>
</dbReference>
<protein>
    <recommendedName>
        <fullName evidence="3">Glycosyl transferases group 1</fullName>
    </recommendedName>
</protein>
<evidence type="ECO:0000313" key="2">
    <source>
        <dbReference type="Proteomes" id="UP000204551"/>
    </source>
</evidence>
<dbReference type="KEGG" id="aalg:AREALGSMS7_03259"/>
<evidence type="ECO:0000313" key="1">
    <source>
        <dbReference type="EMBL" id="ASO06684.1"/>
    </source>
</evidence>
<evidence type="ECO:0008006" key="3">
    <source>
        <dbReference type="Google" id="ProtNLM"/>
    </source>
</evidence>